<dbReference type="InterPro" id="IPR005334">
    <property type="entry name" value="Tctex-1-like"/>
</dbReference>
<dbReference type="Gene3D" id="3.30.1140.40">
    <property type="entry name" value="Tctex-1"/>
    <property type="match status" value="1"/>
</dbReference>
<dbReference type="Pfam" id="PF03645">
    <property type="entry name" value="Tctex-1"/>
    <property type="match status" value="1"/>
</dbReference>
<keyword evidence="3" id="KW-1185">Reference proteome</keyword>
<feature type="compositionally biased region" description="Polar residues" evidence="2">
    <location>
        <begin position="11"/>
        <end position="23"/>
    </location>
</feature>
<proteinExistence type="inferred from homology"/>
<dbReference type="WBParaSite" id="maker-unitig_26856-snap-gene-0.2-mRNA-1">
    <property type="protein sequence ID" value="maker-unitig_26856-snap-gene-0.2-mRNA-1"/>
    <property type="gene ID" value="maker-unitig_26856-snap-gene-0.2"/>
</dbReference>
<sequence>PGMDNLEATDESSFSVDEVSNNHQGERWKTSSARAQYSRTNKVGQWTSSVIEQCVNQLTRRWASRSKYIVTCLVMQKNGGRPEHSLLLLPYWRDTRRTGPASSNGRTSRYSHFNAQNLLGSFKMAADAVGDDFCLRGLKTELRQPPAPERLERQTPQASHNPRDLQQHRLSNQRSPKKTGYLKAPRYLVTVNTPVNRLDGLPERPVARLTSDVRASLGGLLAASDISRDRCSDRQGPQPGAGLRWSAAGAGPGLPTRRNPWRLRLRTTQTTSSRLSAPFGDHLADALPAARQQRQLLMAETAPGTVFVSSPYSVELARLRMQRLRIEEELLLEVKRQQQQLERRHPPKRKWFELRTPQFHYEATRTTSWCGAAPSCRNSTTSCWSSGGSCEQLGEVQRDIRCVREAPGR</sequence>
<feature type="region of interest" description="Disordered" evidence="2">
    <location>
        <begin position="1"/>
        <end position="34"/>
    </location>
</feature>
<comment type="similarity">
    <text evidence="1">Belongs to the dynein light chain Tctex-type family.</text>
</comment>
<evidence type="ECO:0000256" key="2">
    <source>
        <dbReference type="SAM" id="MobiDB-lite"/>
    </source>
</evidence>
<dbReference type="AlphaFoldDB" id="A0A1I8FBM9"/>
<evidence type="ECO:0000256" key="1">
    <source>
        <dbReference type="ARBA" id="ARBA00005361"/>
    </source>
</evidence>
<dbReference type="Proteomes" id="UP000095280">
    <property type="component" value="Unplaced"/>
</dbReference>
<reference evidence="4" key="1">
    <citation type="submission" date="2016-11" db="UniProtKB">
        <authorList>
            <consortium name="WormBaseParasite"/>
        </authorList>
    </citation>
    <scope>IDENTIFICATION</scope>
</reference>
<organism evidence="3 4">
    <name type="scientific">Macrostomum lignano</name>
    <dbReference type="NCBI Taxonomy" id="282301"/>
    <lineage>
        <taxon>Eukaryota</taxon>
        <taxon>Metazoa</taxon>
        <taxon>Spiralia</taxon>
        <taxon>Lophotrochozoa</taxon>
        <taxon>Platyhelminthes</taxon>
        <taxon>Rhabditophora</taxon>
        <taxon>Macrostomorpha</taxon>
        <taxon>Macrostomida</taxon>
        <taxon>Macrostomidae</taxon>
        <taxon>Macrostomum</taxon>
    </lineage>
</organism>
<name>A0A1I8FBM9_9PLAT</name>
<feature type="region of interest" description="Disordered" evidence="2">
    <location>
        <begin position="144"/>
        <end position="180"/>
    </location>
</feature>
<evidence type="ECO:0000313" key="3">
    <source>
        <dbReference type="Proteomes" id="UP000095280"/>
    </source>
</evidence>
<evidence type="ECO:0000313" key="4">
    <source>
        <dbReference type="WBParaSite" id="maker-unitig_26856-snap-gene-0.2-mRNA-1"/>
    </source>
</evidence>
<feature type="region of interest" description="Disordered" evidence="2">
    <location>
        <begin position="228"/>
        <end position="257"/>
    </location>
</feature>
<accession>A0A1I8FBM9</accession>
<dbReference type="InterPro" id="IPR038586">
    <property type="entry name" value="Tctex-1-like_sf"/>
</dbReference>
<protein>
    <submittedName>
        <fullName evidence="4">Family with sequence similarity 161, member A</fullName>
    </submittedName>
</protein>